<feature type="transmembrane region" description="Helical" evidence="2">
    <location>
        <begin position="97"/>
        <end position="116"/>
    </location>
</feature>
<accession>A0ABW6PM52</accession>
<name>A0ABW6PM52_9NOCA</name>
<gene>
    <name evidence="3" type="ORF">ACFYTF_11685</name>
</gene>
<feature type="transmembrane region" description="Helical" evidence="2">
    <location>
        <begin position="260"/>
        <end position="282"/>
    </location>
</feature>
<dbReference type="EMBL" id="JBIAMX010000005">
    <property type="protein sequence ID" value="MFF0543485.1"/>
    <property type="molecule type" value="Genomic_DNA"/>
</dbReference>
<evidence type="ECO:0000256" key="2">
    <source>
        <dbReference type="SAM" id="Phobius"/>
    </source>
</evidence>
<feature type="compositionally biased region" description="Acidic residues" evidence="1">
    <location>
        <begin position="544"/>
        <end position="555"/>
    </location>
</feature>
<feature type="transmembrane region" description="Helical" evidence="2">
    <location>
        <begin position="289"/>
        <end position="308"/>
    </location>
</feature>
<dbReference type="InterPro" id="IPR045931">
    <property type="entry name" value="DUF6350"/>
</dbReference>
<feature type="transmembrane region" description="Helical" evidence="2">
    <location>
        <begin position="169"/>
        <end position="191"/>
    </location>
</feature>
<keyword evidence="2" id="KW-0472">Membrane</keyword>
<keyword evidence="2" id="KW-1133">Transmembrane helix</keyword>
<organism evidence="3 4">
    <name type="scientific">Nocardia thailandica</name>
    <dbReference type="NCBI Taxonomy" id="257275"/>
    <lineage>
        <taxon>Bacteria</taxon>
        <taxon>Bacillati</taxon>
        <taxon>Actinomycetota</taxon>
        <taxon>Actinomycetes</taxon>
        <taxon>Mycobacteriales</taxon>
        <taxon>Nocardiaceae</taxon>
        <taxon>Nocardia</taxon>
    </lineage>
</organism>
<feature type="transmembrane region" description="Helical" evidence="2">
    <location>
        <begin position="136"/>
        <end position="157"/>
    </location>
</feature>
<dbReference type="RefSeq" id="WP_387700114.1">
    <property type="nucleotide sequence ID" value="NZ_JBIAMX010000005.1"/>
</dbReference>
<evidence type="ECO:0000313" key="4">
    <source>
        <dbReference type="Proteomes" id="UP001601444"/>
    </source>
</evidence>
<proteinExistence type="predicted"/>
<dbReference type="Proteomes" id="UP001601444">
    <property type="component" value="Unassembled WGS sequence"/>
</dbReference>
<evidence type="ECO:0000313" key="3">
    <source>
        <dbReference type="EMBL" id="MFF0543485.1"/>
    </source>
</evidence>
<dbReference type="Pfam" id="PF19877">
    <property type="entry name" value="DUF6350"/>
    <property type="match status" value="1"/>
</dbReference>
<reference evidence="3 4" key="1">
    <citation type="submission" date="2024-10" db="EMBL/GenBank/DDBJ databases">
        <title>The Natural Products Discovery Center: Release of the First 8490 Sequenced Strains for Exploring Actinobacteria Biosynthetic Diversity.</title>
        <authorList>
            <person name="Kalkreuter E."/>
            <person name="Kautsar S.A."/>
            <person name="Yang D."/>
            <person name="Bader C.D."/>
            <person name="Teijaro C.N."/>
            <person name="Fluegel L."/>
            <person name="Davis C.M."/>
            <person name="Simpson J.R."/>
            <person name="Lauterbach L."/>
            <person name="Steele A.D."/>
            <person name="Gui C."/>
            <person name="Meng S."/>
            <person name="Li G."/>
            <person name="Viehrig K."/>
            <person name="Ye F."/>
            <person name="Su P."/>
            <person name="Kiefer A.F."/>
            <person name="Nichols A."/>
            <person name="Cepeda A.J."/>
            <person name="Yan W."/>
            <person name="Fan B."/>
            <person name="Jiang Y."/>
            <person name="Adhikari A."/>
            <person name="Zheng C.-J."/>
            <person name="Schuster L."/>
            <person name="Cowan T.M."/>
            <person name="Smanski M.J."/>
            <person name="Chevrette M.G."/>
            <person name="De Carvalho L.P.S."/>
            <person name="Shen B."/>
        </authorList>
    </citation>
    <scope>NUCLEOTIDE SEQUENCE [LARGE SCALE GENOMIC DNA]</scope>
    <source>
        <strain evidence="3 4">NPDC004045</strain>
    </source>
</reference>
<feature type="transmembrane region" description="Helical" evidence="2">
    <location>
        <begin position="314"/>
        <end position="335"/>
    </location>
</feature>
<keyword evidence="2" id="KW-0812">Transmembrane</keyword>
<protein>
    <submittedName>
        <fullName evidence="3">DUF6350 family protein</fullName>
    </submittedName>
</protein>
<comment type="caution">
    <text evidence="3">The sequence shown here is derived from an EMBL/GenBank/DDBJ whole genome shotgun (WGS) entry which is preliminary data.</text>
</comment>
<feature type="transmembrane region" description="Helical" evidence="2">
    <location>
        <begin position="45"/>
        <end position="70"/>
    </location>
</feature>
<feature type="transmembrane region" description="Helical" evidence="2">
    <location>
        <begin position="220"/>
        <end position="240"/>
    </location>
</feature>
<feature type="transmembrane region" description="Helical" evidence="2">
    <location>
        <begin position="347"/>
        <end position="369"/>
    </location>
</feature>
<feature type="region of interest" description="Disordered" evidence="1">
    <location>
        <begin position="416"/>
        <end position="564"/>
    </location>
</feature>
<evidence type="ECO:0000256" key="1">
    <source>
        <dbReference type="SAM" id="MobiDB-lite"/>
    </source>
</evidence>
<keyword evidence="4" id="KW-1185">Reference proteome</keyword>
<feature type="compositionally biased region" description="Acidic residues" evidence="1">
    <location>
        <begin position="419"/>
        <end position="499"/>
    </location>
</feature>
<feature type="transmembrane region" description="Helical" evidence="2">
    <location>
        <begin position="381"/>
        <end position="403"/>
    </location>
</feature>
<sequence length="564" mass="58279">MSARNALVRRTSGSPGGGVTATGTPEPPDSGGRSPLSLSPERARLLLLVAARPSLCVLAVLTVLVLLTLLTTDTGMSGAPAVIAASWLGAHQIPLTIGRTTLGLLPLVPTAAILWFASRETARAVPARPTRVDLAWLAGATLAGPLLVTAVCLAVTADASGVTPLQPPGTLAAFGWVLLLYAATAATAFAARHWRAVRGLLPVEVPEWAMQGLRAARRTVLRLLACAAVATLAGFLAHLSRFGDAYGRADGFVDVLGTTVLSLAYLPNVVVGAAGLLSGAAIQFGSGSVGLFGVLGAQAPAVPALIPLPTGPAAAWWPALALIPIAIGVLGGVELGRVSDDRAGAPWATFTSAGVATLTFLALSFVAGGELGAFGHVGTDLLMLAALLFTWFGVGGYAGMLFARRFLAPSEGVAAVPSDDYDDYDDDAYDDAGAYDDGTDGAYDEYDEYDDDPEAEYDYDLDEDDYDLDEDDYEESSDDYDDDDPDYDDDPGDDPDDDPDGHADAAETDAEQADGEVYAELLDETDDDPVSRPAGETGAGEQAEIVDVEVVDEGPADSAPGAPR</sequence>
<feature type="region of interest" description="Disordered" evidence="1">
    <location>
        <begin position="1"/>
        <end position="37"/>
    </location>
</feature>